<dbReference type="SUPFAM" id="SSF49879">
    <property type="entry name" value="SMAD/FHA domain"/>
    <property type="match status" value="1"/>
</dbReference>
<dbReference type="InterPro" id="IPR050206">
    <property type="entry name" value="FtsK/SpoIIIE/SftA"/>
</dbReference>
<protein>
    <recommendedName>
        <fullName evidence="6">FtsK domain-containing protein</fullName>
    </recommendedName>
</protein>
<comment type="caution">
    <text evidence="7">The sequence shown here is derived from an EMBL/GenBank/DDBJ whole genome shotgun (WGS) entry which is preliminary data.</text>
</comment>
<feature type="domain" description="FtsK" evidence="6">
    <location>
        <begin position="493"/>
        <end position="681"/>
    </location>
</feature>
<evidence type="ECO:0000313" key="8">
    <source>
        <dbReference type="Proteomes" id="UP000242755"/>
    </source>
</evidence>
<keyword evidence="5" id="KW-0812">Transmembrane</keyword>
<evidence type="ECO:0000256" key="4">
    <source>
        <dbReference type="SAM" id="MobiDB-lite"/>
    </source>
</evidence>
<dbReference type="SUPFAM" id="SSF52540">
    <property type="entry name" value="P-loop containing nucleoside triphosphate hydrolases"/>
    <property type="match status" value="2"/>
</dbReference>
<proteinExistence type="predicted"/>
<keyword evidence="1 3" id="KW-0547">Nucleotide-binding</keyword>
<organism evidence="7 8">
    <name type="scientific">Brevibacterium ravenspurgense</name>
    <dbReference type="NCBI Taxonomy" id="479117"/>
    <lineage>
        <taxon>Bacteria</taxon>
        <taxon>Bacillati</taxon>
        <taxon>Actinomycetota</taxon>
        <taxon>Actinomycetes</taxon>
        <taxon>Micrococcales</taxon>
        <taxon>Brevibacteriaceae</taxon>
        <taxon>Brevibacterium</taxon>
    </lineage>
</organism>
<name>A0A2I1IFA1_9MICO</name>
<dbReference type="GO" id="GO:0003677">
    <property type="term" value="F:DNA binding"/>
    <property type="evidence" value="ECO:0007669"/>
    <property type="project" value="InterPro"/>
</dbReference>
<dbReference type="AlphaFoldDB" id="A0A2I1IFA1"/>
<dbReference type="STRING" id="1176165.GCA_001584405_01589"/>
<feature type="transmembrane region" description="Helical" evidence="5">
    <location>
        <begin position="190"/>
        <end position="213"/>
    </location>
</feature>
<evidence type="ECO:0000256" key="3">
    <source>
        <dbReference type="PROSITE-ProRule" id="PRU00289"/>
    </source>
</evidence>
<dbReference type="SMART" id="SM00382">
    <property type="entry name" value="AAA"/>
    <property type="match status" value="2"/>
</dbReference>
<evidence type="ECO:0000259" key="6">
    <source>
        <dbReference type="PROSITE" id="PS50901"/>
    </source>
</evidence>
<dbReference type="Proteomes" id="UP000242755">
    <property type="component" value="Unassembled WGS sequence"/>
</dbReference>
<reference evidence="7 8" key="1">
    <citation type="submission" date="2017-12" db="EMBL/GenBank/DDBJ databases">
        <title>Phylogenetic diversity of female urinary microbiome.</title>
        <authorList>
            <person name="Thomas-White K."/>
            <person name="Wolfe A.J."/>
        </authorList>
    </citation>
    <scope>NUCLEOTIDE SEQUENCE [LARGE SCALE GENOMIC DNA]</scope>
    <source>
        <strain evidence="7 8">UMB0426</strain>
    </source>
</reference>
<feature type="binding site" evidence="3">
    <location>
        <begin position="511"/>
        <end position="518"/>
    </location>
    <ligand>
        <name>ATP</name>
        <dbReference type="ChEBI" id="CHEBI:30616"/>
    </ligand>
</feature>
<gene>
    <name evidence="7" type="ORF">CYJ40_08420</name>
</gene>
<dbReference type="PANTHER" id="PTHR22683">
    <property type="entry name" value="SPORULATION PROTEIN RELATED"/>
    <property type="match status" value="1"/>
</dbReference>
<dbReference type="EMBL" id="PKGO01000008">
    <property type="protein sequence ID" value="PKY69801.1"/>
    <property type="molecule type" value="Genomic_DNA"/>
</dbReference>
<keyword evidence="5" id="KW-1133">Transmembrane helix</keyword>
<evidence type="ECO:0000256" key="1">
    <source>
        <dbReference type="ARBA" id="ARBA00022741"/>
    </source>
</evidence>
<keyword evidence="2 3" id="KW-0067">ATP-binding</keyword>
<dbReference type="InterPro" id="IPR027417">
    <property type="entry name" value="P-loop_NTPase"/>
</dbReference>
<dbReference type="InterPro" id="IPR008984">
    <property type="entry name" value="SMAD_FHA_dom_sf"/>
</dbReference>
<feature type="region of interest" description="Disordered" evidence="4">
    <location>
        <begin position="1184"/>
        <end position="1210"/>
    </location>
</feature>
<dbReference type="InterPro" id="IPR002543">
    <property type="entry name" value="FtsK_dom"/>
</dbReference>
<dbReference type="CDD" id="cd01127">
    <property type="entry name" value="TrwB_TraG_TraD_VirD4"/>
    <property type="match status" value="1"/>
</dbReference>
<dbReference type="PROSITE" id="PS50901">
    <property type="entry name" value="FTSK"/>
    <property type="match status" value="1"/>
</dbReference>
<accession>A0A2I1IFA1</accession>
<evidence type="ECO:0000313" key="7">
    <source>
        <dbReference type="EMBL" id="PKY69801.1"/>
    </source>
</evidence>
<dbReference type="PANTHER" id="PTHR22683:SF1">
    <property type="entry name" value="TYPE VII SECRETION SYSTEM PROTEIN ESSC"/>
    <property type="match status" value="1"/>
</dbReference>
<sequence length="1210" mass="128452">MCGDAQLAYVPSMAQTTVHVTGQGHASFSLSAPDRASAADVLAAFTRHTAGDSVGAWAVRSDGEHSRPTSETWRQWCSQHPATIVSRPSQLDVRARLTGVQPAATIVAGPDAGFSFALPPHTVTVGRSERADFCLQDPFASRTPQQLRFGTNTVGSSVVVVGDGQPETVNSTAVPWPKPPRVAQLNRPSILHLVIPLVIGIALAMAMQVWWFLAFSLSGPLSAGLQLLTERRRIRRQSAEGLRSYAASLRTLAETVEQRAAEAKIPPSRDRLTVCIGYGTVLLPAAVAEPPGPDESWDDDYRAACQTLEGRTVLPIDAASRRIQTQAPINIDLRQHSVVLCGAEAVPIVRALCAPLTAAAIVVHGRAAARRTPELLTVLPVCPCVYRDDCVDSEAAVTITVDHDRIAVAGAEAKKLVVVEASARNARIVRAATSSATMPEPGVINPARMSTGRFLSLCPHTSGTDEAWSEPVSFDDLASQCTRAEVPIGLGLDGPVSADLFADGPHALVAGTTGSGKSVLLQTWVAALCRNRRPDELRLILMDFKGGAAFSSLAGLPHVESCSDNLDLRSALRTLRSVQAEVRYREGVLKASGCPDIDAHNQTEAGPLLPRIVVVIDEFQVLTADFPPGVEALESLTALGRSLGIHIVLATQKPSGVITSRMRTNIALRICMRVRDASDSLEVLDSPVAADFPPDRPGMGCISTGHRSDMFRAASLDIPADASAQVTWRRLDTGEREPGSASGACSIEVEAPPVPILQQLLQTARPRNTRRITPEALPEVLLLNGSGPVGLIDLPDRQTVVDWTPQADLSTAIVGGPRTGKSSLLWLLARVFSEVNKEARSNARAQSPDSVLFTRDGPSCCRSGLLVVNHADAWLVEYALGRVEQAVASGGRPRVFIDDFEHLTSQPHILMRLEALLSDTSAVIVCDRRTLSSKVGASISRRVFFPPASDGDTVFLGLSNHRFDGFPPAGRAVLIGPHTDCGESRANDGLSRWDADVIGPDGVDVQIAYTEGTAGAAGTGVGSMNTPGAFADPAPPLPWGIGRTPTPGALGYDPCGNPVVWDAEEHGHVLSIIGPVEVRQSIAATLTSAELPDCFTQLSAADALPGDIAPAMTAERAVLGWGLHEQLPYGSPAAQASAVGPRIIVGVRAQAELENLGLRHLPVAPPGIAWFTTRTAAIPIQLRAQRRESSQQQEPVQSHDPIALQERAPL</sequence>
<keyword evidence="5" id="KW-0472">Membrane</keyword>
<evidence type="ECO:0000256" key="5">
    <source>
        <dbReference type="SAM" id="Phobius"/>
    </source>
</evidence>
<dbReference type="InterPro" id="IPR003593">
    <property type="entry name" value="AAA+_ATPase"/>
</dbReference>
<dbReference type="GO" id="GO:0005524">
    <property type="term" value="F:ATP binding"/>
    <property type="evidence" value="ECO:0007669"/>
    <property type="project" value="UniProtKB-UniRule"/>
</dbReference>
<dbReference type="Gene3D" id="3.40.50.300">
    <property type="entry name" value="P-loop containing nucleotide triphosphate hydrolases"/>
    <property type="match status" value="1"/>
</dbReference>
<evidence type="ECO:0000256" key="2">
    <source>
        <dbReference type="ARBA" id="ARBA00022840"/>
    </source>
</evidence>
<dbReference type="Pfam" id="PF01580">
    <property type="entry name" value="FtsK_SpoIIIE"/>
    <property type="match status" value="1"/>
</dbReference>